<dbReference type="InterPro" id="IPR032382">
    <property type="entry name" value="AltA1"/>
</dbReference>
<dbReference type="Pfam" id="PF16541">
    <property type="entry name" value="AltA1"/>
    <property type="match status" value="1"/>
</dbReference>
<gene>
    <name evidence="7" type="ORF">UCREL1_4239</name>
</gene>
<dbReference type="OMA" id="WGYVNFT"/>
<dbReference type="KEGG" id="ela:UCREL1_4239"/>
<evidence type="ECO:0000256" key="3">
    <source>
        <dbReference type="ARBA" id="ARBA00022729"/>
    </source>
</evidence>
<proteinExistence type="predicted"/>
<evidence type="ECO:0000313" key="7">
    <source>
        <dbReference type="EMBL" id="EMR68742.1"/>
    </source>
</evidence>
<protein>
    <recommendedName>
        <fullName evidence="6">AA1-like domain-containing protein</fullName>
    </recommendedName>
</protein>
<evidence type="ECO:0000256" key="2">
    <source>
        <dbReference type="ARBA" id="ARBA00022525"/>
    </source>
</evidence>
<evidence type="ECO:0000259" key="6">
    <source>
        <dbReference type="Pfam" id="PF16541"/>
    </source>
</evidence>
<comment type="subcellular location">
    <subcellularLocation>
        <location evidence="1">Secreted</location>
    </subcellularLocation>
</comment>
<keyword evidence="8" id="KW-1185">Reference proteome</keyword>
<name>M7SWS7_EUTLA</name>
<evidence type="ECO:0000256" key="5">
    <source>
        <dbReference type="SAM" id="SignalP"/>
    </source>
</evidence>
<feature type="signal peptide" evidence="5">
    <location>
        <begin position="1"/>
        <end position="18"/>
    </location>
</feature>
<keyword evidence="4" id="KW-1015">Disulfide bond</keyword>
<evidence type="ECO:0000313" key="8">
    <source>
        <dbReference type="Proteomes" id="UP000012174"/>
    </source>
</evidence>
<organism evidence="7 8">
    <name type="scientific">Eutypa lata (strain UCR-EL1)</name>
    <name type="common">Grapevine dieback disease fungus</name>
    <name type="synonym">Eutypa armeniacae</name>
    <dbReference type="NCBI Taxonomy" id="1287681"/>
    <lineage>
        <taxon>Eukaryota</taxon>
        <taxon>Fungi</taxon>
        <taxon>Dikarya</taxon>
        <taxon>Ascomycota</taxon>
        <taxon>Pezizomycotina</taxon>
        <taxon>Sordariomycetes</taxon>
        <taxon>Xylariomycetidae</taxon>
        <taxon>Xylariales</taxon>
        <taxon>Diatrypaceae</taxon>
        <taxon>Eutypa</taxon>
    </lineage>
</organism>
<dbReference type="Proteomes" id="UP000012174">
    <property type="component" value="Unassembled WGS sequence"/>
</dbReference>
<feature type="chain" id="PRO_5004085191" description="AA1-like domain-containing protein" evidence="5">
    <location>
        <begin position="19"/>
        <end position="199"/>
    </location>
</feature>
<dbReference type="HOGENOM" id="CLU_097613_0_0_1"/>
<keyword evidence="2" id="KW-0964">Secreted</keyword>
<feature type="domain" description="AA1-like" evidence="6">
    <location>
        <begin position="51"/>
        <end position="183"/>
    </location>
</feature>
<reference evidence="8" key="1">
    <citation type="journal article" date="2013" name="Genome Announc.">
        <title>Draft genome sequence of the grapevine dieback fungus Eutypa lata UCR-EL1.</title>
        <authorList>
            <person name="Blanco-Ulate B."/>
            <person name="Rolshausen P.E."/>
            <person name="Cantu D."/>
        </authorList>
    </citation>
    <scope>NUCLEOTIDE SEQUENCE [LARGE SCALE GENOMIC DNA]</scope>
    <source>
        <strain evidence="8">UCR-EL1</strain>
    </source>
</reference>
<evidence type="ECO:0000256" key="4">
    <source>
        <dbReference type="ARBA" id="ARBA00023157"/>
    </source>
</evidence>
<evidence type="ECO:0000256" key="1">
    <source>
        <dbReference type="ARBA" id="ARBA00004613"/>
    </source>
</evidence>
<dbReference type="EMBL" id="KB706190">
    <property type="protein sequence ID" value="EMR68742.1"/>
    <property type="molecule type" value="Genomic_DNA"/>
</dbReference>
<sequence>MQSLITTALAALVPLAAAAPLVGQEVATAAAARDANPGCQSKSFDDFQWTIEDFDFHSSYVFTTPAHQNSWGYVDFNVTNPALEYQVACSGTSNQLSDFFYGTMAYTCTAPDGTSAESTFDFSRPSGVLDFNQTWTCSDADPQYPTTIHAYGTIDLDLNCKDETWENPDWQIGEIYSSRTVTCDPITVPLTPYKMEAVA</sequence>
<keyword evidence="3 5" id="KW-0732">Signal</keyword>
<dbReference type="OrthoDB" id="3539798at2759"/>
<dbReference type="AlphaFoldDB" id="M7SWS7"/>
<accession>M7SWS7</accession>
<dbReference type="GO" id="GO:0005576">
    <property type="term" value="C:extracellular region"/>
    <property type="evidence" value="ECO:0007669"/>
    <property type="project" value="UniProtKB-SubCell"/>
</dbReference>
<dbReference type="eggNOG" id="ENOG502T4N2">
    <property type="taxonomic scope" value="Eukaryota"/>
</dbReference>